<evidence type="ECO:0008006" key="4">
    <source>
        <dbReference type="Google" id="ProtNLM"/>
    </source>
</evidence>
<accession>A0ABQ3GRN6</accession>
<organism evidence="2 3">
    <name type="scientific">Psychrobacter glaciei</name>
    <dbReference type="NCBI Taxonomy" id="619771"/>
    <lineage>
        <taxon>Bacteria</taxon>
        <taxon>Pseudomonadati</taxon>
        <taxon>Pseudomonadota</taxon>
        <taxon>Gammaproteobacteria</taxon>
        <taxon>Moraxellales</taxon>
        <taxon>Moraxellaceae</taxon>
        <taxon>Psychrobacter</taxon>
    </lineage>
</organism>
<keyword evidence="1" id="KW-1133">Transmembrane helix</keyword>
<feature type="transmembrane region" description="Helical" evidence="1">
    <location>
        <begin position="51"/>
        <end position="71"/>
    </location>
</feature>
<evidence type="ECO:0000313" key="3">
    <source>
        <dbReference type="Proteomes" id="UP000610203"/>
    </source>
</evidence>
<feature type="transmembrane region" description="Helical" evidence="1">
    <location>
        <begin position="78"/>
        <end position="95"/>
    </location>
</feature>
<feature type="transmembrane region" description="Helical" evidence="1">
    <location>
        <begin position="101"/>
        <end position="119"/>
    </location>
</feature>
<dbReference type="RefSeq" id="WP_189585193.1">
    <property type="nucleotide sequence ID" value="NZ_BMZR01000003.1"/>
</dbReference>
<comment type="caution">
    <text evidence="2">The sequence shown here is derived from an EMBL/GenBank/DDBJ whole genome shotgun (WGS) entry which is preliminary data.</text>
</comment>
<reference evidence="3" key="1">
    <citation type="journal article" date="2019" name="Int. J. Syst. Evol. Microbiol.">
        <title>The Global Catalogue of Microorganisms (GCM) 10K type strain sequencing project: providing services to taxonomists for standard genome sequencing and annotation.</title>
        <authorList>
            <consortium name="The Broad Institute Genomics Platform"/>
            <consortium name="The Broad Institute Genome Sequencing Center for Infectious Disease"/>
            <person name="Wu L."/>
            <person name="Ma J."/>
        </authorList>
    </citation>
    <scope>NUCLEOTIDE SEQUENCE [LARGE SCALE GENOMIC DNA]</scope>
    <source>
        <strain evidence="3">KCTC 42280</strain>
    </source>
</reference>
<evidence type="ECO:0000313" key="2">
    <source>
        <dbReference type="EMBL" id="GHD34267.1"/>
    </source>
</evidence>
<dbReference type="EMBL" id="BMZR01000003">
    <property type="protein sequence ID" value="GHD34267.1"/>
    <property type="molecule type" value="Genomic_DNA"/>
</dbReference>
<feature type="transmembrane region" description="Helical" evidence="1">
    <location>
        <begin position="7"/>
        <end position="25"/>
    </location>
</feature>
<proteinExistence type="predicted"/>
<keyword evidence="1" id="KW-0812">Transmembrane</keyword>
<gene>
    <name evidence="2" type="ORF">GCM10016272_19400</name>
</gene>
<name>A0ABQ3GRN6_9GAMM</name>
<dbReference type="Proteomes" id="UP000610203">
    <property type="component" value="Unassembled WGS sequence"/>
</dbReference>
<keyword evidence="1" id="KW-0472">Membrane</keyword>
<evidence type="ECO:0000256" key="1">
    <source>
        <dbReference type="SAM" id="Phobius"/>
    </source>
</evidence>
<keyword evidence="3" id="KW-1185">Reference proteome</keyword>
<protein>
    <recommendedName>
        <fullName evidence="4">DoxX family protein</fullName>
    </recommendedName>
</protein>
<sequence>MPKHLPLSLLLLRIGIFIVFLFWTLDKIFHPDHAANVFSKFYGLEAMGETIFIAIGVAQLMLILMFAVGLFKTWTYGAILLLHAMSTFSTFGLYLTPFDNLLFFAAWPMLAACIALFLMRDWDTLSLGKKTSPTLS</sequence>